<reference evidence="12" key="1">
    <citation type="submission" date="2023-06" db="EMBL/GenBank/DDBJ databases">
        <authorList>
            <person name="Noh H."/>
        </authorList>
    </citation>
    <scope>NUCLEOTIDE SEQUENCE</scope>
    <source>
        <strain evidence="12">DUCC20226</strain>
    </source>
</reference>
<keyword evidence="3 11" id="KW-0813">Transport</keyword>
<accession>A0AAD9SN89</accession>
<name>A0AAD9SN89_PHOAM</name>
<keyword evidence="6" id="KW-0999">Mitochondrion inner membrane</keyword>
<evidence type="ECO:0000256" key="10">
    <source>
        <dbReference type="PROSITE-ProRule" id="PRU00282"/>
    </source>
</evidence>
<keyword evidence="9 10" id="KW-0472">Membrane</keyword>
<dbReference type="Pfam" id="PF00153">
    <property type="entry name" value="Mito_carr"/>
    <property type="match status" value="2"/>
</dbReference>
<dbReference type="InterPro" id="IPR018108">
    <property type="entry name" value="MCP_transmembrane"/>
</dbReference>
<dbReference type="GO" id="GO:0031966">
    <property type="term" value="C:mitochondrial membrane"/>
    <property type="evidence" value="ECO:0007669"/>
    <property type="project" value="UniProtKB-SubCell"/>
</dbReference>
<protein>
    <submittedName>
        <fullName evidence="12">Uncharacterized protein</fullName>
    </submittedName>
</protein>
<dbReference type="InterPro" id="IPR049563">
    <property type="entry name" value="TXTP-like"/>
</dbReference>
<dbReference type="PANTHER" id="PTHR45788:SF2">
    <property type="entry name" value="SUCCINATE_FUMARATE MITOCHONDRIAL TRANSPORTER"/>
    <property type="match status" value="1"/>
</dbReference>
<evidence type="ECO:0000256" key="4">
    <source>
        <dbReference type="ARBA" id="ARBA00022692"/>
    </source>
</evidence>
<keyword evidence="13" id="KW-1185">Reference proteome</keyword>
<evidence type="ECO:0000256" key="2">
    <source>
        <dbReference type="ARBA" id="ARBA00006375"/>
    </source>
</evidence>
<keyword evidence="8" id="KW-0496">Mitochondrion</keyword>
<dbReference type="EMBL" id="JAUJFL010000001">
    <property type="protein sequence ID" value="KAK2613476.1"/>
    <property type="molecule type" value="Genomic_DNA"/>
</dbReference>
<evidence type="ECO:0000313" key="13">
    <source>
        <dbReference type="Proteomes" id="UP001265746"/>
    </source>
</evidence>
<dbReference type="GO" id="GO:0005469">
    <property type="term" value="F:succinate:fumarate antiporter activity"/>
    <property type="evidence" value="ECO:0007669"/>
    <property type="project" value="TreeGrafter"/>
</dbReference>
<dbReference type="PROSITE" id="PS50920">
    <property type="entry name" value="SOLCAR"/>
    <property type="match status" value="2"/>
</dbReference>
<proteinExistence type="inferred from homology"/>
<dbReference type="Proteomes" id="UP001265746">
    <property type="component" value="Unassembled WGS sequence"/>
</dbReference>
<dbReference type="PANTHER" id="PTHR45788">
    <property type="entry name" value="SUCCINATE/FUMARATE MITOCHONDRIAL TRANSPORTER-RELATED"/>
    <property type="match status" value="1"/>
</dbReference>
<sequence length="212" mass="23486">MAVRFTSFEFYSSMLKSPMEDKLPSSKVLLSGLAAGMTEAVLIVTPTDVLKIRLQTAHSNDRRNPAQALAGIIRNEGPTALWSGVGLTAARQGTNQAANFLAYQTIRRSLLDLQPQHQKEGLPAWQVALNGFFAGSLGPMVNSPIDALKTRTQKLTIFERQQTSIPRIFQEIVQTQGFRGLYRGLVPRVLRVGLGQSVVFCTYEFLKKVFVF</sequence>
<gene>
    <name evidence="12" type="ORF">N8I77_000389</name>
</gene>
<organism evidence="12 13">
    <name type="scientific">Phomopsis amygdali</name>
    <name type="common">Fusicoccum amygdali</name>
    <dbReference type="NCBI Taxonomy" id="1214568"/>
    <lineage>
        <taxon>Eukaryota</taxon>
        <taxon>Fungi</taxon>
        <taxon>Dikarya</taxon>
        <taxon>Ascomycota</taxon>
        <taxon>Pezizomycotina</taxon>
        <taxon>Sordariomycetes</taxon>
        <taxon>Sordariomycetidae</taxon>
        <taxon>Diaporthales</taxon>
        <taxon>Diaporthaceae</taxon>
        <taxon>Diaporthe</taxon>
    </lineage>
</organism>
<evidence type="ECO:0000256" key="6">
    <source>
        <dbReference type="ARBA" id="ARBA00022792"/>
    </source>
</evidence>
<evidence type="ECO:0000256" key="9">
    <source>
        <dbReference type="ARBA" id="ARBA00023136"/>
    </source>
</evidence>
<keyword evidence="4 10" id="KW-0812">Transmembrane</keyword>
<dbReference type="Gene3D" id="1.50.40.10">
    <property type="entry name" value="Mitochondrial carrier domain"/>
    <property type="match status" value="1"/>
</dbReference>
<comment type="caution">
    <text evidence="12">The sequence shown here is derived from an EMBL/GenBank/DDBJ whole genome shotgun (WGS) entry which is preliminary data.</text>
</comment>
<comment type="similarity">
    <text evidence="2 11">Belongs to the mitochondrial carrier (TC 2.A.29) family.</text>
</comment>
<dbReference type="SUPFAM" id="SSF103506">
    <property type="entry name" value="Mitochondrial carrier"/>
    <property type="match status" value="1"/>
</dbReference>
<evidence type="ECO:0000256" key="1">
    <source>
        <dbReference type="ARBA" id="ARBA00004225"/>
    </source>
</evidence>
<keyword evidence="5" id="KW-0677">Repeat</keyword>
<comment type="subcellular location">
    <subcellularLocation>
        <location evidence="1">Mitochondrion membrane</location>
        <topology evidence="1">Multi-pass membrane protein</topology>
    </subcellularLocation>
</comment>
<feature type="repeat" description="Solcar" evidence="10">
    <location>
        <begin position="26"/>
        <end position="109"/>
    </location>
</feature>
<evidence type="ECO:0000256" key="3">
    <source>
        <dbReference type="ARBA" id="ARBA00022448"/>
    </source>
</evidence>
<dbReference type="AlphaFoldDB" id="A0AAD9SN89"/>
<keyword evidence="7" id="KW-1133">Transmembrane helix</keyword>
<evidence type="ECO:0000256" key="7">
    <source>
        <dbReference type="ARBA" id="ARBA00022989"/>
    </source>
</evidence>
<evidence type="ECO:0000256" key="8">
    <source>
        <dbReference type="ARBA" id="ARBA00023128"/>
    </source>
</evidence>
<evidence type="ECO:0000313" key="12">
    <source>
        <dbReference type="EMBL" id="KAK2613476.1"/>
    </source>
</evidence>
<dbReference type="InterPro" id="IPR023395">
    <property type="entry name" value="MCP_dom_sf"/>
</dbReference>
<feature type="repeat" description="Solcar" evidence="10">
    <location>
        <begin position="122"/>
        <end position="209"/>
    </location>
</feature>
<evidence type="ECO:0000256" key="5">
    <source>
        <dbReference type="ARBA" id="ARBA00022737"/>
    </source>
</evidence>
<evidence type="ECO:0000256" key="11">
    <source>
        <dbReference type="RuleBase" id="RU000488"/>
    </source>
</evidence>